<dbReference type="OrthoDB" id="1007667at2"/>
<keyword evidence="1" id="KW-0805">Transcription regulation</keyword>
<dbReference type="InterPro" id="IPR018060">
    <property type="entry name" value="HTH_AraC"/>
</dbReference>
<dbReference type="GO" id="GO:0003700">
    <property type="term" value="F:DNA-binding transcription factor activity"/>
    <property type="evidence" value="ECO:0007669"/>
    <property type="project" value="InterPro"/>
</dbReference>
<dbReference type="PANTHER" id="PTHR43280">
    <property type="entry name" value="ARAC-FAMILY TRANSCRIPTIONAL REGULATOR"/>
    <property type="match status" value="1"/>
</dbReference>
<proteinExistence type="predicted"/>
<name>A0A1H7XKX3_9BACT</name>
<dbReference type="PROSITE" id="PS01124">
    <property type="entry name" value="HTH_ARAC_FAMILY_2"/>
    <property type="match status" value="1"/>
</dbReference>
<dbReference type="SUPFAM" id="SSF46689">
    <property type="entry name" value="Homeodomain-like"/>
    <property type="match status" value="1"/>
</dbReference>
<evidence type="ECO:0000256" key="3">
    <source>
        <dbReference type="ARBA" id="ARBA00023163"/>
    </source>
</evidence>
<dbReference type="PANTHER" id="PTHR43280:SF32">
    <property type="entry name" value="TRANSCRIPTIONAL REGULATORY PROTEIN"/>
    <property type="match status" value="1"/>
</dbReference>
<accession>A0A1H7XKX3</accession>
<feature type="domain" description="HTH araC/xylS-type" evidence="4">
    <location>
        <begin position="191"/>
        <end position="289"/>
    </location>
</feature>
<evidence type="ECO:0000256" key="2">
    <source>
        <dbReference type="ARBA" id="ARBA00023125"/>
    </source>
</evidence>
<gene>
    <name evidence="5" type="ORF">SAMN04488505_104112</name>
</gene>
<dbReference type="Pfam" id="PF12833">
    <property type="entry name" value="HTH_18"/>
    <property type="match status" value="1"/>
</dbReference>
<reference evidence="5 6" key="1">
    <citation type="submission" date="2016-10" db="EMBL/GenBank/DDBJ databases">
        <authorList>
            <person name="de Groot N.N."/>
        </authorList>
    </citation>
    <scope>NUCLEOTIDE SEQUENCE [LARGE SCALE GENOMIC DNA]</scope>
    <source>
        <strain evidence="5 6">DSM 21039</strain>
    </source>
</reference>
<dbReference type="EMBL" id="FOBB01000004">
    <property type="protein sequence ID" value="SEM34401.1"/>
    <property type="molecule type" value="Genomic_DNA"/>
</dbReference>
<dbReference type="AlphaFoldDB" id="A0A1H7XKX3"/>
<dbReference type="STRING" id="573321.SAMN04488505_104112"/>
<dbReference type="SMART" id="SM00342">
    <property type="entry name" value="HTH_ARAC"/>
    <property type="match status" value="1"/>
</dbReference>
<dbReference type="GO" id="GO:0043565">
    <property type="term" value="F:sequence-specific DNA binding"/>
    <property type="evidence" value="ECO:0007669"/>
    <property type="project" value="InterPro"/>
</dbReference>
<evidence type="ECO:0000256" key="1">
    <source>
        <dbReference type="ARBA" id="ARBA00023015"/>
    </source>
</evidence>
<protein>
    <submittedName>
        <fullName evidence="5">AraC-type DNA-binding protein</fullName>
    </submittedName>
</protein>
<evidence type="ECO:0000259" key="4">
    <source>
        <dbReference type="PROSITE" id="PS01124"/>
    </source>
</evidence>
<sequence>MNEQERIPAGISTIEGISVFNEKSINMEEYAPMINKPFRAETGGFFLVTSGAMRLQCNLETLTCTRGCIYFIIQGFIYTIEDISEDCTFAGITMDTDFLMKSGIHVTGSELFQMTASGINHQYSINDSEVEMITTMLDILTAKLTNSDPLYFQKEVIQHQLMALLYETGSIFRKYNDFQSIKLNRKEDLTARFLDLLRLHVKSERSLQFYANRLSVTTGHLTKVIKQVIGKPAGELIDTAVITEAQILLSNPAVSVAQAAEELQFSDQSFFGKYFKKHTGLSPSTYKQTVKNGKNNLF</sequence>
<evidence type="ECO:0000313" key="5">
    <source>
        <dbReference type="EMBL" id="SEM34401.1"/>
    </source>
</evidence>
<dbReference type="Gene3D" id="1.10.10.60">
    <property type="entry name" value="Homeodomain-like"/>
    <property type="match status" value="1"/>
</dbReference>
<dbReference type="RefSeq" id="WP_089914575.1">
    <property type="nucleotide sequence ID" value="NZ_FOBB01000004.1"/>
</dbReference>
<organism evidence="5 6">
    <name type="scientific">Chitinophaga rupis</name>
    <dbReference type="NCBI Taxonomy" id="573321"/>
    <lineage>
        <taxon>Bacteria</taxon>
        <taxon>Pseudomonadati</taxon>
        <taxon>Bacteroidota</taxon>
        <taxon>Chitinophagia</taxon>
        <taxon>Chitinophagales</taxon>
        <taxon>Chitinophagaceae</taxon>
        <taxon>Chitinophaga</taxon>
    </lineage>
</organism>
<keyword evidence="6" id="KW-1185">Reference proteome</keyword>
<dbReference type="Proteomes" id="UP000198984">
    <property type="component" value="Unassembled WGS sequence"/>
</dbReference>
<keyword evidence="3" id="KW-0804">Transcription</keyword>
<keyword evidence="2 5" id="KW-0238">DNA-binding</keyword>
<evidence type="ECO:0000313" key="6">
    <source>
        <dbReference type="Proteomes" id="UP000198984"/>
    </source>
</evidence>
<dbReference type="InterPro" id="IPR009057">
    <property type="entry name" value="Homeodomain-like_sf"/>
</dbReference>